<feature type="compositionally biased region" description="Basic residues" evidence="1">
    <location>
        <begin position="88"/>
        <end position="100"/>
    </location>
</feature>
<organism evidence="2 3">
    <name type="scientific">Orchesella cincta</name>
    <name type="common">Springtail</name>
    <name type="synonym">Podura cincta</name>
    <dbReference type="NCBI Taxonomy" id="48709"/>
    <lineage>
        <taxon>Eukaryota</taxon>
        <taxon>Metazoa</taxon>
        <taxon>Ecdysozoa</taxon>
        <taxon>Arthropoda</taxon>
        <taxon>Hexapoda</taxon>
        <taxon>Collembola</taxon>
        <taxon>Entomobryomorpha</taxon>
        <taxon>Entomobryoidea</taxon>
        <taxon>Orchesellidae</taxon>
        <taxon>Orchesellinae</taxon>
        <taxon>Orchesella</taxon>
    </lineage>
</organism>
<comment type="caution">
    <text evidence="2">The sequence shown here is derived from an EMBL/GenBank/DDBJ whole genome shotgun (WGS) entry which is preliminary data.</text>
</comment>
<dbReference type="Proteomes" id="UP000094527">
    <property type="component" value="Unassembled WGS sequence"/>
</dbReference>
<gene>
    <name evidence="2" type="ORF">Ocin01_02172</name>
</gene>
<reference evidence="2 3" key="1">
    <citation type="journal article" date="2016" name="Genome Biol. Evol.">
        <title>Gene Family Evolution Reflects Adaptation to Soil Environmental Stressors in the Genome of the Collembolan Orchesella cincta.</title>
        <authorList>
            <person name="Faddeeva-Vakhrusheva A."/>
            <person name="Derks M.F."/>
            <person name="Anvar S.Y."/>
            <person name="Agamennone V."/>
            <person name="Suring W."/>
            <person name="Smit S."/>
            <person name="van Straalen N.M."/>
            <person name="Roelofs D."/>
        </authorList>
    </citation>
    <scope>NUCLEOTIDE SEQUENCE [LARGE SCALE GENOMIC DNA]</scope>
    <source>
        <tissue evidence="2">Mixed pool</tissue>
    </source>
</reference>
<evidence type="ECO:0000256" key="1">
    <source>
        <dbReference type="SAM" id="MobiDB-lite"/>
    </source>
</evidence>
<name>A0A1D2NGT0_ORCCI</name>
<feature type="region of interest" description="Disordered" evidence="1">
    <location>
        <begin position="69"/>
        <end position="100"/>
    </location>
</feature>
<dbReference type="AlphaFoldDB" id="A0A1D2NGT0"/>
<keyword evidence="3" id="KW-1185">Reference proteome</keyword>
<protein>
    <submittedName>
        <fullName evidence="2">Uncharacterized protein</fullName>
    </submittedName>
</protein>
<evidence type="ECO:0000313" key="2">
    <source>
        <dbReference type="EMBL" id="ODN04471.1"/>
    </source>
</evidence>
<feature type="compositionally biased region" description="Polar residues" evidence="1">
    <location>
        <begin position="69"/>
        <end position="87"/>
    </location>
</feature>
<proteinExistence type="predicted"/>
<accession>A0A1D2NGT0</accession>
<sequence>MSTTLNKHYKQTRSRRHFDFQGSTITSRSGVKIPVMSMIPISLMPQKGAKPTTRTSVMTSPPVRKYVAFSSSRGKSLNTSSEDAKNGTTKRPRSRQHKSWKCSGQNEVYSFLAEEPQYVVNGIVNDSGGKEITTSVADSGFSDQELSTTSQQNIKTPRKFNISIRQLANDSPLRSQRGDDDGDDECSILRWSPNVASKQMNFSQSVLEF</sequence>
<evidence type="ECO:0000313" key="3">
    <source>
        <dbReference type="Proteomes" id="UP000094527"/>
    </source>
</evidence>
<dbReference type="EMBL" id="LJIJ01000042">
    <property type="protein sequence ID" value="ODN04471.1"/>
    <property type="molecule type" value="Genomic_DNA"/>
</dbReference>